<evidence type="ECO:0000313" key="3">
    <source>
        <dbReference type="Proteomes" id="UP000199611"/>
    </source>
</evidence>
<dbReference type="STRING" id="39841.SAMN05660836_01422"/>
<keyword evidence="1" id="KW-0472">Membrane</keyword>
<accession>A0A1I4TMZ5</accession>
<evidence type="ECO:0000313" key="2">
    <source>
        <dbReference type="EMBL" id="SFM78132.1"/>
    </source>
</evidence>
<keyword evidence="1" id="KW-1133">Transmembrane helix</keyword>
<keyword evidence="1" id="KW-0812">Transmembrane</keyword>
<name>A0A1I4TMZ5_9BACT</name>
<proteinExistence type="predicted"/>
<gene>
    <name evidence="2" type="ORF">SAMN05660836_01422</name>
</gene>
<keyword evidence="3" id="KW-1185">Reference proteome</keyword>
<organism evidence="2 3">
    <name type="scientific">Thermodesulforhabdus norvegica</name>
    <dbReference type="NCBI Taxonomy" id="39841"/>
    <lineage>
        <taxon>Bacteria</taxon>
        <taxon>Pseudomonadati</taxon>
        <taxon>Thermodesulfobacteriota</taxon>
        <taxon>Syntrophobacteria</taxon>
        <taxon>Syntrophobacterales</taxon>
        <taxon>Thermodesulforhabdaceae</taxon>
        <taxon>Thermodesulforhabdus</taxon>
    </lineage>
</organism>
<reference evidence="2 3" key="1">
    <citation type="submission" date="2016-10" db="EMBL/GenBank/DDBJ databases">
        <authorList>
            <person name="de Groot N.N."/>
        </authorList>
    </citation>
    <scope>NUCLEOTIDE SEQUENCE [LARGE SCALE GENOMIC DNA]</scope>
    <source>
        <strain evidence="2 3">DSM 9990</strain>
    </source>
</reference>
<sequence length="564" mass="63867">MGILWTGNPFVDAGIAAILAATETLKPEEVKDEELRKAAERLEQILLSDQSLGINVEDSFARKELSQVFPNSELVNPSNWKGGPEAVRKKFRNALKADLERALLCLKNNGSSTCLLCGRKAPTEGTVAVRKDKVPMLSGMVNFYSAFTAGVTICGVCAFAIRFLPMSITRTGGTGRLWFLHIQSPEIASEISKTYCWAKFELAKSSNSPLKFYNEWQTAGDAGTVLYVLCELLSRAGYQLRNVCLNPMPTTAYIFSNDLRKPFVTAYSIPNKLLKFLAGLQIKGNHFFDRFRRELLRVPKNLDDKDKKGREAFVRDVSLRMLNREKIIALCLDHGNEAEGKTPSLRGGWVAQGLYLLEVLEMLESKLSIIENLGIKIARDDDSRKYIMQLRKSENLYGLFLDFVKKGLITHDQFYTLLPPNDDLRASEIRDMVLGVIYEWQNCRDRGLEFPEVTKNEVILVEDQIIKRIRQIGERLLGSLPSPERWIARLQTARSPAQIRGVYLRAVRDGAIGFNDFVFLVPLEDRGMLWLLRDYLLAFLFEKTAGNGSLPEEVISFEDREELF</sequence>
<dbReference type="AlphaFoldDB" id="A0A1I4TMZ5"/>
<dbReference type="EMBL" id="FOUU01000004">
    <property type="protein sequence ID" value="SFM78132.1"/>
    <property type="molecule type" value="Genomic_DNA"/>
</dbReference>
<evidence type="ECO:0000256" key="1">
    <source>
        <dbReference type="SAM" id="Phobius"/>
    </source>
</evidence>
<dbReference type="Proteomes" id="UP000199611">
    <property type="component" value="Unassembled WGS sequence"/>
</dbReference>
<feature type="transmembrane region" description="Helical" evidence="1">
    <location>
        <begin position="141"/>
        <end position="161"/>
    </location>
</feature>
<dbReference type="RefSeq" id="WP_177193566.1">
    <property type="nucleotide sequence ID" value="NZ_FOUU01000004.1"/>
</dbReference>
<protein>
    <submittedName>
        <fullName evidence="2">CRISPR-associated protein Cst1</fullName>
    </submittedName>
</protein>